<evidence type="ECO:0000313" key="5">
    <source>
        <dbReference type="Proteomes" id="UP001152795"/>
    </source>
</evidence>
<evidence type="ECO:0000256" key="2">
    <source>
        <dbReference type="ARBA" id="ARBA00023065"/>
    </source>
</evidence>
<accession>A0A6S7IH53</accession>
<dbReference type="EMBL" id="CACRXK020005136">
    <property type="protein sequence ID" value="CAB4005232.1"/>
    <property type="molecule type" value="Genomic_DNA"/>
</dbReference>
<comment type="caution">
    <text evidence="4">The sequence shown here is derived from an EMBL/GenBank/DDBJ whole genome shotgun (WGS) entry which is preliminary data.</text>
</comment>
<keyword evidence="5" id="KW-1185">Reference proteome</keyword>
<evidence type="ECO:0000313" key="4">
    <source>
        <dbReference type="EMBL" id="CAB4005232.1"/>
    </source>
</evidence>
<evidence type="ECO:0000256" key="3">
    <source>
        <dbReference type="ARBA" id="ARBA00023303"/>
    </source>
</evidence>
<keyword evidence="4" id="KW-0675">Receptor</keyword>
<dbReference type="GO" id="GO:0070679">
    <property type="term" value="F:inositol 1,4,5 trisphosphate binding"/>
    <property type="evidence" value="ECO:0007669"/>
    <property type="project" value="TreeGrafter"/>
</dbReference>
<proteinExistence type="predicted"/>
<name>A0A6S7IH53_PARCT</name>
<gene>
    <name evidence="4" type="ORF">PACLA_8A056751</name>
</gene>
<dbReference type="AlphaFoldDB" id="A0A6S7IH53"/>
<keyword evidence="2" id="KW-0406">Ion transport</keyword>
<dbReference type="OrthoDB" id="2373987at2759"/>
<keyword evidence="3" id="KW-0407">Ion channel</keyword>
<organism evidence="4 5">
    <name type="scientific">Paramuricea clavata</name>
    <name type="common">Red gorgonian</name>
    <name type="synonym">Violescent sea-whip</name>
    <dbReference type="NCBI Taxonomy" id="317549"/>
    <lineage>
        <taxon>Eukaryota</taxon>
        <taxon>Metazoa</taxon>
        <taxon>Cnidaria</taxon>
        <taxon>Anthozoa</taxon>
        <taxon>Octocorallia</taxon>
        <taxon>Malacalcyonacea</taxon>
        <taxon>Plexauridae</taxon>
        <taxon>Paramuricea</taxon>
    </lineage>
</organism>
<evidence type="ECO:0000256" key="1">
    <source>
        <dbReference type="ARBA" id="ARBA00022448"/>
    </source>
</evidence>
<dbReference type="Proteomes" id="UP001152795">
    <property type="component" value="Unassembled WGS sequence"/>
</dbReference>
<protein>
    <submittedName>
        <fullName evidence="4">Short transient receptor potential channel 6</fullName>
    </submittedName>
</protein>
<dbReference type="GO" id="GO:0005886">
    <property type="term" value="C:plasma membrane"/>
    <property type="evidence" value="ECO:0007669"/>
    <property type="project" value="TreeGrafter"/>
</dbReference>
<dbReference type="InterPro" id="IPR002153">
    <property type="entry name" value="TRPC_channel"/>
</dbReference>
<dbReference type="GO" id="GO:0051480">
    <property type="term" value="P:regulation of cytosolic calcium ion concentration"/>
    <property type="evidence" value="ECO:0007669"/>
    <property type="project" value="TreeGrafter"/>
</dbReference>
<feature type="non-terminal residue" evidence="4">
    <location>
        <position position="132"/>
    </location>
</feature>
<dbReference type="PANTHER" id="PTHR10117">
    <property type="entry name" value="TRANSIENT RECEPTOR POTENTIAL CHANNEL"/>
    <property type="match status" value="1"/>
</dbReference>
<sequence length="132" mass="15369">MFCCKKSSSFCHDYLGCKDVCCENKTRINRCESMLESYEKLTKPEYMANQDNPLSHAFSLTCEIRKRREENAEVQNELKVLSEKTKKFTVDFLNVCKNSEEVSIVLNFDEDDLTNRKEVEALKNAVNAKHKE</sequence>
<dbReference type="PANTHER" id="PTHR10117:SF54">
    <property type="entry name" value="TRANSIENT RECEPTOR POTENTIAL-GAMMA PROTEIN"/>
    <property type="match status" value="1"/>
</dbReference>
<dbReference type="GO" id="GO:0015279">
    <property type="term" value="F:store-operated calcium channel activity"/>
    <property type="evidence" value="ECO:0007669"/>
    <property type="project" value="TreeGrafter"/>
</dbReference>
<keyword evidence="1" id="KW-0813">Transport</keyword>
<dbReference type="GO" id="GO:0034703">
    <property type="term" value="C:cation channel complex"/>
    <property type="evidence" value="ECO:0007669"/>
    <property type="project" value="TreeGrafter"/>
</dbReference>
<reference evidence="4" key="1">
    <citation type="submission" date="2020-04" db="EMBL/GenBank/DDBJ databases">
        <authorList>
            <person name="Alioto T."/>
            <person name="Alioto T."/>
            <person name="Gomez Garrido J."/>
        </authorList>
    </citation>
    <scope>NUCLEOTIDE SEQUENCE</scope>
    <source>
        <strain evidence="4">A484AB</strain>
    </source>
</reference>